<feature type="transmembrane region" description="Helical" evidence="2">
    <location>
        <begin position="21"/>
        <end position="39"/>
    </location>
</feature>
<dbReference type="Proteomes" id="UP000567186">
    <property type="component" value="Unassembled WGS sequence"/>
</dbReference>
<evidence type="ECO:0000313" key="4">
    <source>
        <dbReference type="Proteomes" id="UP000567186"/>
    </source>
</evidence>
<name>A0A7Y0RFF4_9GAMM</name>
<keyword evidence="2" id="KW-1133">Transmembrane helix</keyword>
<keyword evidence="2" id="KW-0812">Transmembrane</keyword>
<feature type="coiled-coil region" evidence="1">
    <location>
        <begin position="57"/>
        <end position="91"/>
    </location>
</feature>
<evidence type="ECO:0000256" key="2">
    <source>
        <dbReference type="SAM" id="Phobius"/>
    </source>
</evidence>
<evidence type="ECO:0000256" key="1">
    <source>
        <dbReference type="SAM" id="Coils"/>
    </source>
</evidence>
<sequence>MAKINLRPWREELRAEKQKQFVVMILGAVIIAGGLTFLWKTDMDNRIAYQESRNAYIETATRQLDKQIREIENLKRKRDELLSRMQVIQDLQGKRPVIVRVFDELVRTLPDGLYYNSLKKTGERVDIVGMSESNSRISSLMRRFEESDWFNDPNLSNVAAADSARAGYSQFNLSVQQQTPEPEGEDK</sequence>
<dbReference type="InterPro" id="IPR052534">
    <property type="entry name" value="Extracell_DNA_Util/SecSys_Comp"/>
</dbReference>
<reference evidence="3 4" key="1">
    <citation type="submission" date="2020-04" db="EMBL/GenBank/DDBJ databases">
        <title>Marinobacter oceani sp. nov., isolated from marine solar saltern.</title>
        <authorList>
            <person name="Chen X.-Y."/>
        </authorList>
    </citation>
    <scope>NUCLEOTIDE SEQUENCE [LARGE SCALE GENOMIC DNA]</scope>
    <source>
        <strain evidence="3 4">W62</strain>
    </source>
</reference>
<dbReference type="GO" id="GO:0043683">
    <property type="term" value="P:type IV pilus assembly"/>
    <property type="evidence" value="ECO:0007669"/>
    <property type="project" value="TreeGrafter"/>
</dbReference>
<gene>
    <name evidence="3" type="ORF">HIU99_16905</name>
</gene>
<accession>A0A7Y0RFF4</accession>
<organism evidence="3 4">
    <name type="scientific">Marinobacter orientalis</name>
    <dbReference type="NCBI Taxonomy" id="1928859"/>
    <lineage>
        <taxon>Bacteria</taxon>
        <taxon>Pseudomonadati</taxon>
        <taxon>Pseudomonadota</taxon>
        <taxon>Gammaproteobacteria</taxon>
        <taxon>Pseudomonadales</taxon>
        <taxon>Marinobacteraceae</taxon>
        <taxon>Marinobacter</taxon>
    </lineage>
</organism>
<protein>
    <submittedName>
        <fullName evidence="3">PilN domain-containing protein</fullName>
    </submittedName>
</protein>
<comment type="caution">
    <text evidence="3">The sequence shown here is derived from an EMBL/GenBank/DDBJ whole genome shotgun (WGS) entry which is preliminary data.</text>
</comment>
<dbReference type="Pfam" id="PF05137">
    <property type="entry name" value="PilN"/>
    <property type="match status" value="1"/>
</dbReference>
<proteinExistence type="predicted"/>
<dbReference type="GO" id="GO:0043107">
    <property type="term" value="P:type IV pilus-dependent motility"/>
    <property type="evidence" value="ECO:0007669"/>
    <property type="project" value="TreeGrafter"/>
</dbReference>
<dbReference type="OrthoDB" id="5296173at2"/>
<dbReference type="PANTHER" id="PTHR40278:SF2">
    <property type="entry name" value="TYPE IV PILUS INNER MEMBRANE COMPONENT PILN"/>
    <property type="match status" value="1"/>
</dbReference>
<keyword evidence="1" id="KW-0175">Coiled coil</keyword>
<evidence type="ECO:0000313" key="3">
    <source>
        <dbReference type="EMBL" id="NMT65264.1"/>
    </source>
</evidence>
<dbReference type="InterPro" id="IPR007813">
    <property type="entry name" value="PilN"/>
</dbReference>
<dbReference type="AlphaFoldDB" id="A0A7Y0RFF4"/>
<dbReference type="RefSeq" id="WP_135956480.1">
    <property type="nucleotide sequence ID" value="NZ_JABCKY010000010.1"/>
</dbReference>
<keyword evidence="2" id="KW-0472">Membrane</keyword>
<dbReference type="PANTHER" id="PTHR40278">
    <property type="entry name" value="DNA UTILIZATION PROTEIN HOFN"/>
    <property type="match status" value="1"/>
</dbReference>
<keyword evidence="4" id="KW-1185">Reference proteome</keyword>
<dbReference type="EMBL" id="JABCKY010000010">
    <property type="protein sequence ID" value="NMT65264.1"/>
    <property type="molecule type" value="Genomic_DNA"/>
</dbReference>